<evidence type="ECO:0000313" key="15">
    <source>
        <dbReference type="Proteomes" id="UP000662088"/>
    </source>
</evidence>
<feature type="transmembrane region" description="Helical" evidence="13">
    <location>
        <begin position="408"/>
        <end position="431"/>
    </location>
</feature>
<evidence type="ECO:0000256" key="4">
    <source>
        <dbReference type="ARBA" id="ARBA00020268"/>
    </source>
</evidence>
<protein>
    <recommendedName>
        <fullName evidence="4">Probable multidrug resistance protein NorM</fullName>
    </recommendedName>
    <alternativeName>
        <fullName evidence="12">Multidrug-efflux transporter</fullName>
    </alternativeName>
</protein>
<keyword evidence="11 13" id="KW-0472">Membrane</keyword>
<dbReference type="GO" id="GO:0006811">
    <property type="term" value="P:monoatomic ion transport"/>
    <property type="evidence" value="ECO:0007669"/>
    <property type="project" value="UniProtKB-KW"/>
</dbReference>
<dbReference type="GO" id="GO:0015297">
    <property type="term" value="F:antiporter activity"/>
    <property type="evidence" value="ECO:0007669"/>
    <property type="project" value="UniProtKB-KW"/>
</dbReference>
<organism evidence="14 15">
    <name type="scientific">Clostridium lentum</name>
    <dbReference type="NCBI Taxonomy" id="2763037"/>
    <lineage>
        <taxon>Bacteria</taxon>
        <taxon>Bacillati</taxon>
        <taxon>Bacillota</taxon>
        <taxon>Clostridia</taxon>
        <taxon>Eubacteriales</taxon>
        <taxon>Clostridiaceae</taxon>
        <taxon>Clostridium</taxon>
    </lineage>
</organism>
<dbReference type="PANTHER" id="PTHR43298">
    <property type="entry name" value="MULTIDRUG RESISTANCE PROTEIN NORM-RELATED"/>
    <property type="match status" value="1"/>
</dbReference>
<dbReference type="InterPro" id="IPR002528">
    <property type="entry name" value="MATE_fam"/>
</dbReference>
<gene>
    <name evidence="14" type="ORF">H8R92_02025</name>
</gene>
<feature type="transmembrane region" description="Helical" evidence="13">
    <location>
        <begin position="381"/>
        <end position="401"/>
    </location>
</feature>
<dbReference type="PANTHER" id="PTHR43298:SF2">
    <property type="entry name" value="FMN_FAD EXPORTER YEEO-RELATED"/>
    <property type="match status" value="1"/>
</dbReference>
<dbReference type="GO" id="GO:0042910">
    <property type="term" value="F:xenobiotic transmembrane transporter activity"/>
    <property type="evidence" value="ECO:0007669"/>
    <property type="project" value="InterPro"/>
</dbReference>
<dbReference type="NCBIfam" id="TIGR00797">
    <property type="entry name" value="matE"/>
    <property type="match status" value="1"/>
</dbReference>
<keyword evidence="10" id="KW-0406">Ion transport</keyword>
<dbReference type="GO" id="GO:0005886">
    <property type="term" value="C:plasma membrane"/>
    <property type="evidence" value="ECO:0007669"/>
    <property type="project" value="UniProtKB-SubCell"/>
</dbReference>
<keyword evidence="8 13" id="KW-0812">Transmembrane</keyword>
<comment type="subcellular location">
    <subcellularLocation>
        <location evidence="2">Cell membrane</location>
        <topology evidence="2">Multi-pass membrane protein</topology>
    </subcellularLocation>
</comment>
<keyword evidence="6" id="KW-0050">Antiport</keyword>
<proteinExistence type="inferred from homology"/>
<feature type="transmembrane region" description="Helical" evidence="13">
    <location>
        <begin position="132"/>
        <end position="152"/>
    </location>
</feature>
<evidence type="ECO:0000256" key="6">
    <source>
        <dbReference type="ARBA" id="ARBA00022449"/>
    </source>
</evidence>
<keyword evidence="15" id="KW-1185">Reference proteome</keyword>
<feature type="transmembrane region" description="Helical" evidence="13">
    <location>
        <begin position="91"/>
        <end position="112"/>
    </location>
</feature>
<accession>A0A8I0A7A0</accession>
<evidence type="ECO:0000256" key="2">
    <source>
        <dbReference type="ARBA" id="ARBA00004651"/>
    </source>
</evidence>
<evidence type="ECO:0000256" key="5">
    <source>
        <dbReference type="ARBA" id="ARBA00022448"/>
    </source>
</evidence>
<keyword evidence="9 13" id="KW-1133">Transmembrane helix</keyword>
<sequence>MKKIDLTKGKVINVLTVLALPIMATSLLQFTYNLIDMLWVGAVGSDAVASVGSSSFFVGLGYAINSMVVIGTTIKLAQAIGRKETEKEKEYINAGLVINLIIALSYGLLLIFCGKIFIDFLNLNNTIVERNSFYYLAINGPILFFGFFNMLYSKIIGSYGNNKIALIISAIGIVSNIILDPIFIYIFNMGVSGAALATLVANIIMFLLYRRKSMSFLRYYRGVKLDFVKVKEICVLGIPMSFQRVLFTLINIVLARIIGGFGANAIAAQKIGLQIESITYMVIGGLHGAISSFVGQNFGAGKYNRIKEGYKTALKLGILYSLMMVFVFVFLNRPIIKLFISENETIIIAADYLRIVAFSQIFSTIETISNGTFTGLGLPKIPSLISIVFTALRIPMALMFVGRFGINGVWMSISISSILKGITSYIMYLIVVKMKL</sequence>
<evidence type="ECO:0000256" key="9">
    <source>
        <dbReference type="ARBA" id="ARBA00022989"/>
    </source>
</evidence>
<feature type="transmembrane region" description="Helical" evidence="13">
    <location>
        <begin position="47"/>
        <end position="70"/>
    </location>
</feature>
<evidence type="ECO:0000256" key="3">
    <source>
        <dbReference type="ARBA" id="ARBA00010199"/>
    </source>
</evidence>
<evidence type="ECO:0000256" key="1">
    <source>
        <dbReference type="ARBA" id="ARBA00003408"/>
    </source>
</evidence>
<dbReference type="InterPro" id="IPR050222">
    <property type="entry name" value="MATE_MdtK"/>
</dbReference>
<name>A0A8I0A7A0_9CLOT</name>
<dbReference type="CDD" id="cd13140">
    <property type="entry name" value="MATE_like_1"/>
    <property type="match status" value="1"/>
</dbReference>
<evidence type="ECO:0000256" key="8">
    <source>
        <dbReference type="ARBA" id="ARBA00022692"/>
    </source>
</evidence>
<dbReference type="AlphaFoldDB" id="A0A8I0A7A0"/>
<evidence type="ECO:0000256" key="11">
    <source>
        <dbReference type="ARBA" id="ARBA00023136"/>
    </source>
</evidence>
<comment type="similarity">
    <text evidence="3">Belongs to the multi antimicrobial extrusion (MATE) (TC 2.A.66.1) family.</text>
</comment>
<dbReference type="PIRSF" id="PIRSF006603">
    <property type="entry name" value="DinF"/>
    <property type="match status" value="1"/>
</dbReference>
<dbReference type="RefSeq" id="WP_186834564.1">
    <property type="nucleotide sequence ID" value="NZ_JACOOQ010000002.1"/>
</dbReference>
<feature type="transmembrane region" description="Helical" evidence="13">
    <location>
        <begin position="278"/>
        <end position="300"/>
    </location>
</feature>
<feature type="transmembrane region" description="Helical" evidence="13">
    <location>
        <begin position="164"/>
        <end position="187"/>
    </location>
</feature>
<evidence type="ECO:0000256" key="10">
    <source>
        <dbReference type="ARBA" id="ARBA00023065"/>
    </source>
</evidence>
<evidence type="ECO:0000256" key="12">
    <source>
        <dbReference type="ARBA" id="ARBA00031636"/>
    </source>
</evidence>
<feature type="transmembrane region" description="Helical" evidence="13">
    <location>
        <begin position="193"/>
        <end position="209"/>
    </location>
</feature>
<comment type="function">
    <text evidence="1">Multidrug efflux pump.</text>
</comment>
<reference evidence="14" key="1">
    <citation type="submission" date="2020-08" db="EMBL/GenBank/DDBJ databases">
        <title>Genome public.</title>
        <authorList>
            <person name="Liu C."/>
            <person name="Sun Q."/>
        </authorList>
    </citation>
    <scope>NUCLEOTIDE SEQUENCE</scope>
    <source>
        <strain evidence="14">NSJ-42</strain>
    </source>
</reference>
<dbReference type="Proteomes" id="UP000662088">
    <property type="component" value="Unassembled WGS sequence"/>
</dbReference>
<dbReference type="EMBL" id="JACOOQ010000002">
    <property type="protein sequence ID" value="MBC5639226.1"/>
    <property type="molecule type" value="Genomic_DNA"/>
</dbReference>
<evidence type="ECO:0000256" key="7">
    <source>
        <dbReference type="ARBA" id="ARBA00022475"/>
    </source>
</evidence>
<evidence type="ECO:0000256" key="13">
    <source>
        <dbReference type="SAM" id="Phobius"/>
    </source>
</evidence>
<comment type="caution">
    <text evidence="14">The sequence shown here is derived from an EMBL/GenBank/DDBJ whole genome shotgun (WGS) entry which is preliminary data.</text>
</comment>
<evidence type="ECO:0000313" key="14">
    <source>
        <dbReference type="EMBL" id="MBC5639226.1"/>
    </source>
</evidence>
<feature type="transmembrane region" description="Helical" evidence="13">
    <location>
        <begin position="245"/>
        <end position="266"/>
    </location>
</feature>
<dbReference type="InterPro" id="IPR048279">
    <property type="entry name" value="MdtK-like"/>
</dbReference>
<feature type="transmembrane region" description="Helical" evidence="13">
    <location>
        <begin position="12"/>
        <end position="35"/>
    </location>
</feature>
<dbReference type="Pfam" id="PF01554">
    <property type="entry name" value="MatE"/>
    <property type="match status" value="2"/>
</dbReference>
<keyword evidence="7" id="KW-1003">Cell membrane</keyword>
<keyword evidence="5" id="KW-0813">Transport</keyword>
<feature type="transmembrane region" description="Helical" evidence="13">
    <location>
        <begin position="312"/>
        <end position="331"/>
    </location>
</feature>